<comment type="catalytic activity">
    <reaction evidence="4">
        <text>Couples ATP hydrolysis with the unwinding of duplex DNA by translocating in the 3'-5' direction.</text>
        <dbReference type="EC" id="5.6.2.4"/>
    </reaction>
</comment>
<protein>
    <recommendedName>
        <fullName evidence="5">DNA 3'-5' helicase</fullName>
        <ecNumber evidence="5">5.6.2.4</ecNumber>
    </recommendedName>
</protein>
<dbReference type="GO" id="GO:0003677">
    <property type="term" value="F:DNA binding"/>
    <property type="evidence" value="ECO:0007669"/>
    <property type="project" value="UniProtKB-KW"/>
</dbReference>
<gene>
    <name evidence="7" type="ORF">POSPLADRAFT_1109487</name>
</gene>
<keyword evidence="3" id="KW-0413">Isomerase</keyword>
<evidence type="ECO:0000256" key="3">
    <source>
        <dbReference type="ARBA" id="ARBA00023235"/>
    </source>
</evidence>
<dbReference type="AlphaFoldDB" id="A0A1X6N3B8"/>
<name>A0A1X6N3B8_9APHY</name>
<dbReference type="GO" id="GO:0005737">
    <property type="term" value="C:cytoplasm"/>
    <property type="evidence" value="ECO:0007669"/>
    <property type="project" value="TreeGrafter"/>
</dbReference>
<dbReference type="GO" id="GO:0009378">
    <property type="term" value="F:four-way junction helicase activity"/>
    <property type="evidence" value="ECO:0007669"/>
    <property type="project" value="TreeGrafter"/>
</dbReference>
<dbReference type="GO" id="GO:0043138">
    <property type="term" value="F:3'-5' DNA helicase activity"/>
    <property type="evidence" value="ECO:0007669"/>
    <property type="project" value="UniProtKB-EC"/>
</dbReference>
<dbReference type="SMART" id="SM00490">
    <property type="entry name" value="HELICc"/>
    <property type="match status" value="1"/>
</dbReference>
<dbReference type="GO" id="GO:0006281">
    <property type="term" value="P:DNA repair"/>
    <property type="evidence" value="ECO:0007669"/>
    <property type="project" value="TreeGrafter"/>
</dbReference>
<dbReference type="InterPro" id="IPR027417">
    <property type="entry name" value="P-loop_NTPase"/>
</dbReference>
<proteinExistence type="inferred from homology"/>
<dbReference type="PANTHER" id="PTHR13710:SF105">
    <property type="entry name" value="ATP-DEPENDENT DNA HELICASE Q1"/>
    <property type="match status" value="1"/>
</dbReference>
<dbReference type="EC" id="5.6.2.4" evidence="5"/>
<evidence type="ECO:0000256" key="1">
    <source>
        <dbReference type="ARBA" id="ARBA00005446"/>
    </source>
</evidence>
<dbReference type="PROSITE" id="PS51194">
    <property type="entry name" value="HELICASE_CTER"/>
    <property type="match status" value="1"/>
</dbReference>
<dbReference type="OrthoDB" id="10261556at2759"/>
<evidence type="ECO:0000256" key="5">
    <source>
        <dbReference type="ARBA" id="ARBA00034808"/>
    </source>
</evidence>
<dbReference type="GeneID" id="36328296"/>
<accession>A0A1X6N3B8</accession>
<dbReference type="GO" id="GO:0006310">
    <property type="term" value="P:DNA recombination"/>
    <property type="evidence" value="ECO:0007669"/>
    <property type="project" value="TreeGrafter"/>
</dbReference>
<dbReference type="EMBL" id="KZ110596">
    <property type="protein sequence ID" value="OSX62962.1"/>
    <property type="molecule type" value="Genomic_DNA"/>
</dbReference>
<dbReference type="Gene3D" id="3.40.50.300">
    <property type="entry name" value="P-loop containing nucleotide triphosphate hydrolases"/>
    <property type="match status" value="1"/>
</dbReference>
<feature type="non-terminal residue" evidence="7">
    <location>
        <position position="169"/>
    </location>
</feature>
<keyword evidence="8" id="KW-1185">Reference proteome</keyword>
<dbReference type="Pfam" id="PF00271">
    <property type="entry name" value="Helicase_C"/>
    <property type="match status" value="1"/>
</dbReference>
<dbReference type="PANTHER" id="PTHR13710">
    <property type="entry name" value="DNA HELICASE RECQ FAMILY MEMBER"/>
    <property type="match status" value="1"/>
</dbReference>
<dbReference type="InterPro" id="IPR001650">
    <property type="entry name" value="Helicase_C-like"/>
</dbReference>
<evidence type="ECO:0000313" key="8">
    <source>
        <dbReference type="Proteomes" id="UP000194127"/>
    </source>
</evidence>
<evidence type="ECO:0000256" key="4">
    <source>
        <dbReference type="ARBA" id="ARBA00034617"/>
    </source>
</evidence>
<dbReference type="RefSeq" id="XP_024339756.1">
    <property type="nucleotide sequence ID" value="XM_024483347.1"/>
</dbReference>
<dbReference type="STRING" id="670580.A0A1X6N3B8"/>
<dbReference type="Proteomes" id="UP000194127">
    <property type="component" value="Unassembled WGS sequence"/>
</dbReference>
<comment type="similarity">
    <text evidence="1">Belongs to the helicase family. RecQ subfamily.</text>
</comment>
<sequence>SNVRPNVHLQVRKIEHLLTSFKDLEFLVPVGMKVGDKLKKLMVFFDSIKESIKAAEMLRARLLPKERTKIRWFNARMSPEFREDGTQHFKDGDVYGLCVTDSFGMGVDVTDIEIIVQWQMSCDMNTLWQRFGRAAWDQSLTAIAILLVEAKYFDEAKQKAKICSEKKHK</sequence>
<evidence type="ECO:0000256" key="2">
    <source>
        <dbReference type="ARBA" id="ARBA00023125"/>
    </source>
</evidence>
<feature type="domain" description="Helicase C-terminal" evidence="6">
    <location>
        <begin position="33"/>
        <end position="169"/>
    </location>
</feature>
<dbReference type="GO" id="GO:0005694">
    <property type="term" value="C:chromosome"/>
    <property type="evidence" value="ECO:0007669"/>
    <property type="project" value="TreeGrafter"/>
</dbReference>
<feature type="non-terminal residue" evidence="7">
    <location>
        <position position="1"/>
    </location>
</feature>
<keyword evidence="2" id="KW-0238">DNA-binding</keyword>
<evidence type="ECO:0000313" key="7">
    <source>
        <dbReference type="EMBL" id="OSX62962.1"/>
    </source>
</evidence>
<reference evidence="7 8" key="1">
    <citation type="submission" date="2017-04" db="EMBL/GenBank/DDBJ databases">
        <title>Genome Sequence of the Model Brown-Rot Fungus Postia placenta SB12.</title>
        <authorList>
            <consortium name="DOE Joint Genome Institute"/>
            <person name="Gaskell J."/>
            <person name="Kersten P."/>
            <person name="Larrondo L.F."/>
            <person name="Canessa P."/>
            <person name="Martinez D."/>
            <person name="Hibbett D."/>
            <person name="Schmoll M."/>
            <person name="Kubicek C.P."/>
            <person name="Martinez A.T."/>
            <person name="Yadav J."/>
            <person name="Master E."/>
            <person name="Magnuson J.K."/>
            <person name="James T."/>
            <person name="Yaver D."/>
            <person name="Berka R."/>
            <person name="Labutti K."/>
            <person name="Lipzen A."/>
            <person name="Aerts A."/>
            <person name="Barry K."/>
            <person name="Henrissat B."/>
            <person name="Blanchette R."/>
            <person name="Grigoriev I."/>
            <person name="Cullen D."/>
        </authorList>
    </citation>
    <scope>NUCLEOTIDE SEQUENCE [LARGE SCALE GENOMIC DNA]</scope>
    <source>
        <strain evidence="7 8">MAD-698-R-SB12</strain>
    </source>
</reference>
<evidence type="ECO:0000259" key="6">
    <source>
        <dbReference type="PROSITE" id="PS51194"/>
    </source>
</evidence>
<dbReference type="SUPFAM" id="SSF52540">
    <property type="entry name" value="P-loop containing nucleoside triphosphate hydrolases"/>
    <property type="match status" value="1"/>
</dbReference>
<organism evidence="7 8">
    <name type="scientific">Postia placenta MAD-698-R-SB12</name>
    <dbReference type="NCBI Taxonomy" id="670580"/>
    <lineage>
        <taxon>Eukaryota</taxon>
        <taxon>Fungi</taxon>
        <taxon>Dikarya</taxon>
        <taxon>Basidiomycota</taxon>
        <taxon>Agaricomycotina</taxon>
        <taxon>Agaricomycetes</taxon>
        <taxon>Polyporales</taxon>
        <taxon>Adustoporiaceae</taxon>
        <taxon>Rhodonia</taxon>
    </lineage>
</organism>